<protein>
    <submittedName>
        <fullName evidence="3">Polysaccharide deacetylase family protein</fullName>
    </submittedName>
</protein>
<accession>A0A853G0F9</accession>
<reference evidence="3 4" key="1">
    <citation type="submission" date="2020-07" db="EMBL/GenBank/DDBJ databases">
        <title>Taxonomic revisions and descriptions of new bacterial species based on genomic comparisons in the high-G+C-content subgroup of the family Alcaligenaceae.</title>
        <authorList>
            <person name="Szabo A."/>
            <person name="Felfoldi T."/>
        </authorList>
    </citation>
    <scope>NUCLEOTIDE SEQUENCE [LARGE SCALE GENOMIC DNA]</scope>
    <source>
        <strain evidence="3 4">LMG 24012</strain>
    </source>
</reference>
<sequence>MPQGRLAQRTGADVSNPIHLNRDFVGYGANPPDPQWKPGAALAVNFVINYEEGSEPSIPDGDDYSETGLTEGGSPGKGRDLAAESMFEYGSRVGFWRLDRLLAERGMTATIYGCALALERNPEVCARIRERGYDVCAHGWRWEHHQNMPEDVERERIRRAVESIEKTIGRKPEGWYCRYGPSVNTRRLVVEHGGFLYDSDAYNDELPYWTRVEGRHHLVIPHGLVNNDTKFIRGAMLTGDDFFQYMKDAFDVLRRESQTHPKMMTVSLHLRLMGHPGRSVGFERFLDYVAGFPDAWVCQRQEIARHWWEKFHP</sequence>
<comment type="caution">
    <text evidence="3">The sequence shown here is derived from an EMBL/GenBank/DDBJ whole genome shotgun (WGS) entry which is preliminary data.</text>
</comment>
<feature type="domain" description="NodB homology" evidence="2">
    <location>
        <begin position="81"/>
        <end position="298"/>
    </location>
</feature>
<evidence type="ECO:0000313" key="3">
    <source>
        <dbReference type="EMBL" id="NYT49807.1"/>
    </source>
</evidence>
<dbReference type="Pfam" id="PF01522">
    <property type="entry name" value="Polysacc_deac_1"/>
    <property type="match status" value="1"/>
</dbReference>
<name>A0A853G0F9_9BURK</name>
<feature type="region of interest" description="Disordered" evidence="1">
    <location>
        <begin position="55"/>
        <end position="78"/>
    </location>
</feature>
<dbReference type="InterPro" id="IPR002509">
    <property type="entry name" value="NODB_dom"/>
</dbReference>
<dbReference type="InterPro" id="IPR011330">
    <property type="entry name" value="Glyco_hydro/deAcase_b/a-brl"/>
</dbReference>
<proteinExistence type="predicted"/>
<dbReference type="Gene3D" id="3.20.20.370">
    <property type="entry name" value="Glycoside hydrolase/deacetylase"/>
    <property type="match status" value="1"/>
</dbReference>
<dbReference type="PROSITE" id="PS51677">
    <property type="entry name" value="NODB"/>
    <property type="match status" value="1"/>
</dbReference>
<dbReference type="GO" id="GO:0016810">
    <property type="term" value="F:hydrolase activity, acting on carbon-nitrogen (but not peptide) bonds"/>
    <property type="evidence" value="ECO:0007669"/>
    <property type="project" value="InterPro"/>
</dbReference>
<dbReference type="Proteomes" id="UP000559809">
    <property type="component" value="Unassembled WGS sequence"/>
</dbReference>
<dbReference type="EMBL" id="JACCEM010000005">
    <property type="protein sequence ID" value="NYT49807.1"/>
    <property type="molecule type" value="Genomic_DNA"/>
</dbReference>
<evidence type="ECO:0000313" key="4">
    <source>
        <dbReference type="Proteomes" id="UP000559809"/>
    </source>
</evidence>
<dbReference type="PANTHER" id="PTHR43123">
    <property type="entry name" value="POLYSACCHARIDE DEACETYLASE-RELATED"/>
    <property type="match status" value="1"/>
</dbReference>
<evidence type="ECO:0000256" key="1">
    <source>
        <dbReference type="SAM" id="MobiDB-lite"/>
    </source>
</evidence>
<evidence type="ECO:0000259" key="2">
    <source>
        <dbReference type="PROSITE" id="PS51677"/>
    </source>
</evidence>
<dbReference type="SUPFAM" id="SSF88713">
    <property type="entry name" value="Glycoside hydrolase/deacetylase"/>
    <property type="match status" value="1"/>
</dbReference>
<gene>
    <name evidence="3" type="ORF">H0A72_10860</name>
</gene>
<keyword evidence="4" id="KW-1185">Reference proteome</keyword>
<dbReference type="PANTHER" id="PTHR43123:SF1">
    <property type="entry name" value="POLYSACCHARIDE DEACETYLASE-RELATED"/>
    <property type="match status" value="1"/>
</dbReference>
<organism evidence="3 4">
    <name type="scientific">Parapusillimonas granuli</name>
    <dbReference type="NCBI Taxonomy" id="380911"/>
    <lineage>
        <taxon>Bacteria</taxon>
        <taxon>Pseudomonadati</taxon>
        <taxon>Pseudomonadota</taxon>
        <taxon>Betaproteobacteria</taxon>
        <taxon>Burkholderiales</taxon>
        <taxon>Alcaligenaceae</taxon>
        <taxon>Parapusillimonas</taxon>
    </lineage>
</organism>
<dbReference type="GO" id="GO:0005975">
    <property type="term" value="P:carbohydrate metabolic process"/>
    <property type="evidence" value="ECO:0007669"/>
    <property type="project" value="InterPro"/>
</dbReference>
<dbReference type="AlphaFoldDB" id="A0A853G0F9"/>